<dbReference type="Gene3D" id="3.30.1390.20">
    <property type="entry name" value="Ribosomal protein L30, ferredoxin-like fold domain"/>
    <property type="match status" value="1"/>
</dbReference>
<evidence type="ECO:0000313" key="7">
    <source>
        <dbReference type="EMBL" id="HGU52025.1"/>
    </source>
</evidence>
<evidence type="ECO:0000259" key="6">
    <source>
        <dbReference type="Pfam" id="PF00327"/>
    </source>
</evidence>
<dbReference type="PANTHER" id="PTHR15892:SF2">
    <property type="entry name" value="LARGE RIBOSOMAL SUBUNIT PROTEIN UL30M"/>
    <property type="match status" value="1"/>
</dbReference>
<dbReference type="FunFam" id="3.30.1390.20:FF:000001">
    <property type="entry name" value="50S ribosomal protein L30"/>
    <property type="match status" value="1"/>
</dbReference>
<accession>A0A7V4KBP0</accession>
<dbReference type="OMA" id="KMHKTRE"/>
<feature type="domain" description="Large ribosomal subunit protein uL30-like ferredoxin-like fold" evidence="6">
    <location>
        <begin position="4"/>
        <end position="53"/>
    </location>
</feature>
<dbReference type="Pfam" id="PF00327">
    <property type="entry name" value="Ribosomal_L30"/>
    <property type="match status" value="1"/>
</dbReference>
<protein>
    <recommendedName>
        <fullName evidence="5">Large ribosomal subunit protein uL30</fullName>
    </recommendedName>
</protein>
<dbReference type="InterPro" id="IPR016082">
    <property type="entry name" value="Ribosomal_uL30_ferredoxin-like"/>
</dbReference>
<dbReference type="GO" id="GO:0006412">
    <property type="term" value="P:translation"/>
    <property type="evidence" value="ECO:0007669"/>
    <property type="project" value="UniProtKB-UniRule"/>
</dbReference>
<evidence type="ECO:0000256" key="2">
    <source>
        <dbReference type="ARBA" id="ARBA00011838"/>
    </source>
</evidence>
<comment type="subunit">
    <text evidence="2 5">Part of the 50S ribosomal subunit.</text>
</comment>
<dbReference type="SUPFAM" id="SSF55129">
    <property type="entry name" value="Ribosomal protein L30p/L7e"/>
    <property type="match status" value="1"/>
</dbReference>
<dbReference type="NCBIfam" id="TIGR01308">
    <property type="entry name" value="rpmD_bact"/>
    <property type="match status" value="1"/>
</dbReference>
<dbReference type="EMBL" id="DSZZ01000031">
    <property type="protein sequence ID" value="HGU52025.1"/>
    <property type="molecule type" value="Genomic_DNA"/>
</dbReference>
<dbReference type="PANTHER" id="PTHR15892">
    <property type="entry name" value="MITOCHONDRIAL RIBOSOMAL PROTEIN L30"/>
    <property type="match status" value="1"/>
</dbReference>
<evidence type="ECO:0000256" key="3">
    <source>
        <dbReference type="ARBA" id="ARBA00022980"/>
    </source>
</evidence>
<dbReference type="AlphaFoldDB" id="A0A7V4KBP0"/>
<dbReference type="InterPro" id="IPR036919">
    <property type="entry name" value="Ribo_uL30_ferredoxin-like_sf"/>
</dbReference>
<keyword evidence="3 5" id="KW-0689">Ribosomal protein</keyword>
<comment type="similarity">
    <text evidence="1 5">Belongs to the universal ribosomal protein uL30 family.</text>
</comment>
<name>A0A7V4KBP0_FERPE</name>
<dbReference type="InterPro" id="IPR005996">
    <property type="entry name" value="Ribosomal_uL30_bac-type"/>
</dbReference>
<evidence type="ECO:0000256" key="1">
    <source>
        <dbReference type="ARBA" id="ARBA00007594"/>
    </source>
</evidence>
<gene>
    <name evidence="5" type="primary">rpmD</name>
    <name evidence="8" type="ORF">ENL60_00655</name>
    <name evidence="7" type="ORF">ENT78_00605</name>
</gene>
<sequence length="61" mass="7262">MKKLKITLVRSPIGYKYDQKDTVRRLGLRKMHQTVIKDDTPQIRGMVEKVKHLLKVEEIEE</sequence>
<dbReference type="PIRSF" id="PIRSF002211">
    <property type="entry name" value="Ribosomal_L30_bac-type"/>
    <property type="match status" value="1"/>
</dbReference>
<dbReference type="GO" id="GO:0022625">
    <property type="term" value="C:cytosolic large ribosomal subunit"/>
    <property type="evidence" value="ECO:0007669"/>
    <property type="project" value="TreeGrafter"/>
</dbReference>
<evidence type="ECO:0000313" key="8">
    <source>
        <dbReference type="EMBL" id="HHD39989.1"/>
    </source>
</evidence>
<dbReference type="GO" id="GO:0003735">
    <property type="term" value="F:structural constituent of ribosome"/>
    <property type="evidence" value="ECO:0007669"/>
    <property type="project" value="InterPro"/>
</dbReference>
<dbReference type="EMBL" id="DRUO01000052">
    <property type="protein sequence ID" value="HHD39989.1"/>
    <property type="molecule type" value="Genomic_DNA"/>
</dbReference>
<organism evidence="7">
    <name type="scientific">Fervidobacterium pennivorans</name>
    <dbReference type="NCBI Taxonomy" id="93466"/>
    <lineage>
        <taxon>Bacteria</taxon>
        <taxon>Thermotogati</taxon>
        <taxon>Thermotogota</taxon>
        <taxon>Thermotogae</taxon>
        <taxon>Thermotogales</taxon>
        <taxon>Fervidobacteriaceae</taxon>
        <taxon>Fervidobacterium</taxon>
    </lineage>
</organism>
<proteinExistence type="inferred from homology"/>
<comment type="caution">
    <text evidence="7">The sequence shown here is derived from an EMBL/GenBank/DDBJ whole genome shotgun (WGS) entry which is preliminary data.</text>
</comment>
<dbReference type="HAMAP" id="MF_01371_B">
    <property type="entry name" value="Ribosomal_uL30_B"/>
    <property type="match status" value="1"/>
</dbReference>
<reference evidence="7" key="1">
    <citation type="journal article" date="2020" name="mSystems">
        <title>Genome- and Community-Level Interaction Insights into Carbon Utilization and Element Cycling Functions of Hydrothermarchaeota in Hydrothermal Sediment.</title>
        <authorList>
            <person name="Zhou Z."/>
            <person name="Liu Y."/>
            <person name="Xu W."/>
            <person name="Pan J."/>
            <person name="Luo Z.H."/>
            <person name="Li M."/>
        </authorList>
    </citation>
    <scope>NUCLEOTIDE SEQUENCE [LARGE SCALE GENOMIC DNA]</scope>
    <source>
        <strain evidence="8">SpSt-101</strain>
        <strain evidence="7">SpSt-61</strain>
    </source>
</reference>
<evidence type="ECO:0000256" key="4">
    <source>
        <dbReference type="ARBA" id="ARBA00023274"/>
    </source>
</evidence>
<dbReference type="CDD" id="cd01658">
    <property type="entry name" value="Ribosomal_L30"/>
    <property type="match status" value="1"/>
</dbReference>
<keyword evidence="4 5" id="KW-0687">Ribonucleoprotein</keyword>
<evidence type="ECO:0000256" key="5">
    <source>
        <dbReference type="HAMAP-Rule" id="MF_01371"/>
    </source>
</evidence>